<reference evidence="1" key="1">
    <citation type="submission" date="2014-11" db="EMBL/GenBank/DDBJ databases">
        <authorList>
            <person name="Amaro Gonzalez C."/>
        </authorList>
    </citation>
    <scope>NUCLEOTIDE SEQUENCE</scope>
</reference>
<sequence length="31" mass="3688">MVMLSCMLSFKPLIFQAKQKWESQQKCNSRP</sequence>
<name>A0A0E9SI94_ANGAN</name>
<reference evidence="1" key="2">
    <citation type="journal article" date="2015" name="Fish Shellfish Immunol.">
        <title>Early steps in the European eel (Anguilla anguilla)-Vibrio vulnificus interaction in the gills: Role of the RtxA13 toxin.</title>
        <authorList>
            <person name="Callol A."/>
            <person name="Pajuelo D."/>
            <person name="Ebbesson L."/>
            <person name="Teles M."/>
            <person name="MacKenzie S."/>
            <person name="Amaro C."/>
        </authorList>
    </citation>
    <scope>NUCLEOTIDE SEQUENCE</scope>
</reference>
<proteinExistence type="predicted"/>
<organism evidence="1">
    <name type="scientific">Anguilla anguilla</name>
    <name type="common">European freshwater eel</name>
    <name type="synonym">Muraena anguilla</name>
    <dbReference type="NCBI Taxonomy" id="7936"/>
    <lineage>
        <taxon>Eukaryota</taxon>
        <taxon>Metazoa</taxon>
        <taxon>Chordata</taxon>
        <taxon>Craniata</taxon>
        <taxon>Vertebrata</taxon>
        <taxon>Euteleostomi</taxon>
        <taxon>Actinopterygii</taxon>
        <taxon>Neopterygii</taxon>
        <taxon>Teleostei</taxon>
        <taxon>Anguilliformes</taxon>
        <taxon>Anguillidae</taxon>
        <taxon>Anguilla</taxon>
    </lineage>
</organism>
<protein>
    <submittedName>
        <fullName evidence="1">Uncharacterized protein</fullName>
    </submittedName>
</protein>
<dbReference type="AlphaFoldDB" id="A0A0E9SI94"/>
<dbReference type="EMBL" id="GBXM01067478">
    <property type="protein sequence ID" value="JAH41099.1"/>
    <property type="molecule type" value="Transcribed_RNA"/>
</dbReference>
<accession>A0A0E9SI94</accession>
<evidence type="ECO:0000313" key="1">
    <source>
        <dbReference type="EMBL" id="JAH41099.1"/>
    </source>
</evidence>